<evidence type="ECO:0000259" key="2">
    <source>
        <dbReference type="Pfam" id="PF00561"/>
    </source>
</evidence>
<dbReference type="InterPro" id="IPR029058">
    <property type="entry name" value="AB_hydrolase_fold"/>
</dbReference>
<keyword evidence="4" id="KW-1185">Reference proteome</keyword>
<dbReference type="GO" id="GO:0016787">
    <property type="term" value="F:hydrolase activity"/>
    <property type="evidence" value="ECO:0007669"/>
    <property type="project" value="UniProtKB-KW"/>
</dbReference>
<dbReference type="EMBL" id="QZWZ01000003">
    <property type="protein sequence ID" value="RJT41241.1"/>
    <property type="molecule type" value="Genomic_DNA"/>
</dbReference>
<dbReference type="Gene3D" id="3.40.50.1820">
    <property type="entry name" value="alpha/beta hydrolase"/>
    <property type="match status" value="1"/>
</dbReference>
<accession>A0A3A5L706</accession>
<name>A0A3A5L706_9HYPH</name>
<dbReference type="AlphaFoldDB" id="A0A3A5L706"/>
<keyword evidence="1 3" id="KW-0378">Hydrolase</keyword>
<sequence>MKRPSTLLRDDTTLRVSDAGDGLAVVFQHGLGGGEAQVAQSFPASTGLRRITLECRGHGGSALGRSRPFSFQMFADDVLAAADQAGLERFVAGGVSMGAGIALRLACRHPDRVAGLVLVRPAWTFGKAPANMRPIVEVAGLILDHGPDKARAIFAQSETAVQLYREAPDNLASLLGYFDRPDAMAFAQVLADIAADGPEVSAKDAEALDIPALVIGNAMDAVHPLSAAYTLAAAIPNAIFADIAPKALDSAGHFAELHAEITAFLHAHANFRSLIPS</sequence>
<dbReference type="SUPFAM" id="SSF53474">
    <property type="entry name" value="alpha/beta-Hydrolases"/>
    <property type="match status" value="1"/>
</dbReference>
<dbReference type="InterPro" id="IPR000073">
    <property type="entry name" value="AB_hydrolase_1"/>
</dbReference>
<evidence type="ECO:0000313" key="4">
    <source>
        <dbReference type="Proteomes" id="UP000272706"/>
    </source>
</evidence>
<comment type="caution">
    <text evidence="3">The sequence shown here is derived from an EMBL/GenBank/DDBJ whole genome shotgun (WGS) entry which is preliminary data.</text>
</comment>
<dbReference type="RefSeq" id="WP_120013103.1">
    <property type="nucleotide sequence ID" value="NZ_QZWZ01000003.1"/>
</dbReference>
<protein>
    <submittedName>
        <fullName evidence="3">Alpha/beta fold hydrolase</fullName>
    </submittedName>
</protein>
<dbReference type="InterPro" id="IPR050266">
    <property type="entry name" value="AB_hydrolase_sf"/>
</dbReference>
<gene>
    <name evidence="3" type="ORF">D3227_05365</name>
</gene>
<dbReference type="PRINTS" id="PR00111">
    <property type="entry name" value="ABHYDROLASE"/>
</dbReference>
<dbReference type="Pfam" id="PF00561">
    <property type="entry name" value="Abhydrolase_1"/>
    <property type="match status" value="1"/>
</dbReference>
<dbReference type="GO" id="GO:0016020">
    <property type="term" value="C:membrane"/>
    <property type="evidence" value="ECO:0007669"/>
    <property type="project" value="TreeGrafter"/>
</dbReference>
<evidence type="ECO:0000313" key="3">
    <source>
        <dbReference type="EMBL" id="RJT41241.1"/>
    </source>
</evidence>
<feature type="domain" description="AB hydrolase-1" evidence="2">
    <location>
        <begin position="24"/>
        <end position="255"/>
    </location>
</feature>
<dbReference type="PANTHER" id="PTHR43798">
    <property type="entry name" value="MONOACYLGLYCEROL LIPASE"/>
    <property type="match status" value="1"/>
</dbReference>
<dbReference type="Proteomes" id="UP000272706">
    <property type="component" value="Unassembled WGS sequence"/>
</dbReference>
<dbReference type="OrthoDB" id="7375358at2"/>
<organism evidence="3 4">
    <name type="scientific">Mesorhizobium waimense</name>
    <dbReference type="NCBI Taxonomy" id="1300307"/>
    <lineage>
        <taxon>Bacteria</taxon>
        <taxon>Pseudomonadati</taxon>
        <taxon>Pseudomonadota</taxon>
        <taxon>Alphaproteobacteria</taxon>
        <taxon>Hyphomicrobiales</taxon>
        <taxon>Phyllobacteriaceae</taxon>
        <taxon>Mesorhizobium</taxon>
    </lineage>
</organism>
<reference evidence="3 4" key="1">
    <citation type="submission" date="2018-09" db="EMBL/GenBank/DDBJ databases">
        <title>Mesorhizobium carmichaelinearum sp. nov. isolated from Carmichaelinea spp. root nodules in New Zealand.</title>
        <authorList>
            <person name="De Meyer S.E."/>
        </authorList>
    </citation>
    <scope>NUCLEOTIDE SEQUENCE [LARGE SCALE GENOMIC DNA]</scope>
    <source>
        <strain evidence="3 4">ICMP19557</strain>
    </source>
</reference>
<evidence type="ECO:0000256" key="1">
    <source>
        <dbReference type="ARBA" id="ARBA00022801"/>
    </source>
</evidence>
<dbReference type="PANTHER" id="PTHR43798:SF31">
    <property type="entry name" value="AB HYDROLASE SUPERFAMILY PROTEIN YCLE"/>
    <property type="match status" value="1"/>
</dbReference>
<proteinExistence type="predicted"/>